<dbReference type="PANTHER" id="PTHR42709">
    <property type="entry name" value="ALKALINE PHOSPHATASE LIKE PROTEIN"/>
    <property type="match status" value="1"/>
</dbReference>
<feature type="transmembrane region" description="Helical" evidence="1">
    <location>
        <begin position="135"/>
        <end position="157"/>
    </location>
</feature>
<dbReference type="GO" id="GO:0005886">
    <property type="term" value="C:plasma membrane"/>
    <property type="evidence" value="ECO:0007669"/>
    <property type="project" value="TreeGrafter"/>
</dbReference>
<sequence>MTDEALALLAAWGTPALFFVTLASCLALPVPASMMMLSAGAFAASGDLSASTVGLAALAGAISGDQVGYWLARLGRGRLPPDQAAGKRGALIKKAARLMHSHGGYGVFLSRWLFSPLGPYANLAAGAAGMRWGRFTAWGALGEAVWVGLYVGLGLAFARNLSIAVDVAANLIGILSGALVSLGLAWWLRRALRKARRRRAVRG</sequence>
<keyword evidence="4" id="KW-1185">Reference proteome</keyword>
<evidence type="ECO:0000259" key="2">
    <source>
        <dbReference type="Pfam" id="PF09335"/>
    </source>
</evidence>
<dbReference type="Pfam" id="PF09335">
    <property type="entry name" value="VTT_dom"/>
    <property type="match status" value="1"/>
</dbReference>
<reference evidence="3 4" key="1">
    <citation type="submission" date="2016-10" db="EMBL/GenBank/DDBJ databases">
        <authorList>
            <person name="de Groot N.N."/>
        </authorList>
    </citation>
    <scope>NUCLEOTIDE SEQUENCE [LARGE SCALE GENOMIC DNA]</scope>
    <source>
        <strain evidence="3 4">DSM 28010</strain>
    </source>
</reference>
<dbReference type="AlphaFoldDB" id="A0A1G8S3H4"/>
<keyword evidence="1" id="KW-0472">Membrane</keyword>
<dbReference type="EMBL" id="FNEB01000010">
    <property type="protein sequence ID" value="SDJ23776.1"/>
    <property type="molecule type" value="Genomic_DNA"/>
</dbReference>
<dbReference type="Proteomes" id="UP000199340">
    <property type="component" value="Unassembled WGS sequence"/>
</dbReference>
<dbReference type="InterPro" id="IPR032816">
    <property type="entry name" value="VTT_dom"/>
</dbReference>
<feature type="transmembrane region" description="Helical" evidence="1">
    <location>
        <begin position="163"/>
        <end position="188"/>
    </location>
</feature>
<evidence type="ECO:0000313" key="3">
    <source>
        <dbReference type="EMBL" id="SDJ23776.1"/>
    </source>
</evidence>
<proteinExistence type="predicted"/>
<evidence type="ECO:0000256" key="1">
    <source>
        <dbReference type="SAM" id="Phobius"/>
    </source>
</evidence>
<evidence type="ECO:0000313" key="4">
    <source>
        <dbReference type="Proteomes" id="UP000199340"/>
    </source>
</evidence>
<keyword evidence="1" id="KW-1133">Transmembrane helix</keyword>
<protein>
    <submittedName>
        <fullName evidence="3">Membrane protein DedA, SNARE-associated domain</fullName>
    </submittedName>
</protein>
<feature type="transmembrane region" description="Helical" evidence="1">
    <location>
        <begin position="53"/>
        <end position="72"/>
    </location>
</feature>
<dbReference type="InterPro" id="IPR051311">
    <property type="entry name" value="DedA_domain"/>
</dbReference>
<dbReference type="RefSeq" id="WP_175491508.1">
    <property type="nucleotide sequence ID" value="NZ_FNEB01000010.1"/>
</dbReference>
<dbReference type="STRING" id="490829.SAMN05421850_110110"/>
<dbReference type="PANTHER" id="PTHR42709:SF2">
    <property type="entry name" value="INNER MEMBRANE PROTEIN YOHD"/>
    <property type="match status" value="1"/>
</dbReference>
<gene>
    <name evidence="3" type="ORF">SAMN05421850_110110</name>
</gene>
<keyword evidence="1" id="KW-0812">Transmembrane</keyword>
<feature type="domain" description="VTT" evidence="2">
    <location>
        <begin position="30"/>
        <end position="154"/>
    </location>
</feature>
<accession>A0A1G8S3H4</accession>
<organism evidence="3 4">
    <name type="scientific">Lutimaribacter saemankumensis</name>
    <dbReference type="NCBI Taxonomy" id="490829"/>
    <lineage>
        <taxon>Bacteria</taxon>
        <taxon>Pseudomonadati</taxon>
        <taxon>Pseudomonadota</taxon>
        <taxon>Alphaproteobacteria</taxon>
        <taxon>Rhodobacterales</taxon>
        <taxon>Roseobacteraceae</taxon>
        <taxon>Lutimaribacter</taxon>
    </lineage>
</organism>
<name>A0A1G8S3H4_9RHOB</name>